<dbReference type="GO" id="GO:0005952">
    <property type="term" value="C:cAMP-dependent protein kinase complex"/>
    <property type="evidence" value="ECO:0007669"/>
    <property type="project" value="InterPro"/>
</dbReference>
<dbReference type="RefSeq" id="XP_014178068.1">
    <property type="nucleotide sequence ID" value="XM_014322593.1"/>
</dbReference>
<feature type="region of interest" description="Disordered" evidence="10">
    <location>
        <begin position="39"/>
        <end position="99"/>
    </location>
</feature>
<dbReference type="Pfam" id="PF00027">
    <property type="entry name" value="cNMP_binding"/>
    <property type="match status" value="2"/>
</dbReference>
<evidence type="ECO:0000256" key="10">
    <source>
        <dbReference type="SAM" id="MobiDB-lite"/>
    </source>
</evidence>
<evidence type="ECO:0000256" key="3">
    <source>
        <dbReference type="ARBA" id="ARBA00022553"/>
    </source>
</evidence>
<dbReference type="PRINTS" id="PR00103">
    <property type="entry name" value="CAMPKINASE"/>
</dbReference>
<dbReference type="SMART" id="SM00394">
    <property type="entry name" value="RIIa"/>
    <property type="match status" value="1"/>
</dbReference>
<evidence type="ECO:0000256" key="2">
    <source>
        <dbReference type="ARBA" id="ARBA00020355"/>
    </source>
</evidence>
<dbReference type="PANTHER" id="PTHR11635">
    <property type="entry name" value="CAMP-DEPENDENT PROTEIN KINASE REGULATORY CHAIN"/>
    <property type="match status" value="1"/>
</dbReference>
<feature type="binding site" evidence="9">
    <location>
        <position position="444"/>
    </location>
    <ligand>
        <name>3',5'-cyclic AMP</name>
        <dbReference type="ChEBI" id="CHEBI:58165"/>
        <label>2</label>
    </ligand>
</feature>
<evidence type="ECO:0000256" key="1">
    <source>
        <dbReference type="ARBA" id="ARBA00005753"/>
    </source>
</evidence>
<evidence type="ECO:0000256" key="5">
    <source>
        <dbReference type="ARBA" id="ARBA00022737"/>
    </source>
</evidence>
<dbReference type="GO" id="GO:0030552">
    <property type="term" value="F:cAMP binding"/>
    <property type="evidence" value="ECO:0007669"/>
    <property type="project" value="UniProtKB-KW"/>
</dbReference>
<dbReference type="InterPro" id="IPR003117">
    <property type="entry name" value="cAMP_dep_PK_reg_su_I/II_a/b"/>
</dbReference>
<dbReference type="Gene3D" id="1.20.890.10">
    <property type="entry name" value="cAMP-dependent protein kinase regulatory subunit, dimerization-anchoring domain"/>
    <property type="match status" value="1"/>
</dbReference>
<dbReference type="Gene3D" id="2.60.120.10">
    <property type="entry name" value="Jelly Rolls"/>
    <property type="match status" value="2"/>
</dbReference>
<dbReference type="Proteomes" id="UP000002748">
    <property type="component" value="Unassembled WGS sequence"/>
</dbReference>
<dbReference type="SUPFAM" id="SSF51206">
    <property type="entry name" value="cAMP-binding domain-like"/>
    <property type="match status" value="2"/>
</dbReference>
<dbReference type="GeneID" id="25987729"/>
<feature type="binding site" evidence="9">
    <location>
        <position position="331"/>
    </location>
    <ligand>
        <name>3',5'-cyclic AMP</name>
        <dbReference type="ChEBI" id="CHEBI:58165"/>
        <label>1</label>
    </ligand>
</feature>
<keyword evidence="5" id="KW-0677">Repeat</keyword>
<keyword evidence="6 8" id="KW-0547">Nucleotide-binding</keyword>
<evidence type="ECO:0000256" key="9">
    <source>
        <dbReference type="PIRSR" id="PIRSR000548-1"/>
    </source>
</evidence>
<dbReference type="FunFam" id="2.60.120.10:FF:000006">
    <property type="entry name" value="cAMP-dependent protein kinase type I-alpha regulatory subunit"/>
    <property type="match status" value="1"/>
</dbReference>
<evidence type="ECO:0000256" key="4">
    <source>
        <dbReference type="ARBA" id="ARBA00022566"/>
    </source>
</evidence>
<dbReference type="VEuPathDB" id="FungiDB:A1Q1_04216"/>
<evidence type="ECO:0000259" key="11">
    <source>
        <dbReference type="PROSITE" id="PS50042"/>
    </source>
</evidence>
<dbReference type="PROSITE" id="PS00889">
    <property type="entry name" value="CNMP_BINDING_2"/>
    <property type="match status" value="1"/>
</dbReference>
<dbReference type="AlphaFoldDB" id="J5QEQ0"/>
<dbReference type="PROSITE" id="PS50042">
    <property type="entry name" value="CNMP_BINDING_3"/>
    <property type="match status" value="2"/>
</dbReference>
<dbReference type="InterPro" id="IPR018490">
    <property type="entry name" value="cNMP-bd_dom_sf"/>
</dbReference>
<evidence type="ECO:0000313" key="13">
    <source>
        <dbReference type="Proteomes" id="UP000002748"/>
    </source>
</evidence>
<comment type="subunit">
    <text evidence="8">Tetramer, composed of 2 regulatory (R) and 2 catalytic (C) subunits. In the presence of cAMP it dissociates into 2 active monomeric C subunits and an R dimer.</text>
</comment>
<evidence type="ECO:0000256" key="7">
    <source>
        <dbReference type="ARBA" id="ARBA00023149"/>
    </source>
</evidence>
<dbReference type="EMBL" id="ALBS01000266">
    <property type="protein sequence ID" value="EJT46973.1"/>
    <property type="molecule type" value="Genomic_DNA"/>
</dbReference>
<dbReference type="PROSITE" id="PS00888">
    <property type="entry name" value="CNMP_BINDING_1"/>
    <property type="match status" value="2"/>
</dbReference>
<dbReference type="KEGG" id="tasa:A1Q1_04216"/>
<dbReference type="PIRSF" id="PIRSF000548">
    <property type="entry name" value="PK_regulatory"/>
    <property type="match status" value="1"/>
</dbReference>
<dbReference type="InterPro" id="IPR018488">
    <property type="entry name" value="cNMP-bd_CS"/>
</dbReference>
<feature type="domain" description="Cyclic nucleotide-binding" evidence="11">
    <location>
        <begin position="253"/>
        <end position="372"/>
    </location>
</feature>
<name>J5QEQ0_TRIAS</name>
<keyword evidence="3" id="KW-0597">Phosphoprotein</keyword>
<evidence type="ECO:0000313" key="12">
    <source>
        <dbReference type="EMBL" id="EJT46973.1"/>
    </source>
</evidence>
<evidence type="ECO:0000256" key="8">
    <source>
        <dbReference type="PIRNR" id="PIRNR000548"/>
    </source>
</evidence>
<dbReference type="CDD" id="cd12098">
    <property type="entry name" value="DD_R_ScPKA-like"/>
    <property type="match status" value="1"/>
</dbReference>
<protein>
    <recommendedName>
        <fullName evidence="2 8">cAMP-dependent protein kinase regulatory subunit</fullName>
    </recommendedName>
</protein>
<feature type="region of interest" description="Disordered" evidence="10">
    <location>
        <begin position="114"/>
        <end position="183"/>
    </location>
</feature>
<feature type="binding site" evidence="9">
    <location>
        <position position="453"/>
    </location>
    <ligand>
        <name>3',5'-cyclic AMP</name>
        <dbReference type="ChEBI" id="CHEBI:58165"/>
        <label>2</label>
    </ligand>
</feature>
<feature type="domain" description="Cyclic nucleotide-binding" evidence="11">
    <location>
        <begin position="375"/>
        <end position="486"/>
    </location>
</feature>
<dbReference type="SMART" id="SM00100">
    <property type="entry name" value="cNMP"/>
    <property type="match status" value="2"/>
</dbReference>
<accession>J5QEQ0</accession>
<sequence length="498" mass="53223">MAGQNPAYSAILNDLNRDVSREQPTDIIQFCADWFQDKLREERSGSTQAASPSSRKGPPGKLGPFGRPDIDSHPATLSPFSEHGPTDGPFGGPRRATIAAGAFGGSSSMFSSFFGGGGDRSVPPPANDSSPFSENAPSGPFGSNSPFGTGSPFGASAQTPSAPVGMPPPPQPEEDEDDDIHRDDEPVIPQYALGRRTSVSAESLVPAHARPFQPGVDAFIPEEEDEAPASMPVIPKSPEQLARIRAAIKPNFLFRNLDEEQEADVLAAMKEVKVGPGEIVIEQGAAGDYFYVVESGELEVYVKRDGEPGDGPRPDLGKKVAQYKEGGSAPRAVSIVSITPCTLWALDRVSFRTILLDHTSRKRRLYESFLSTVPILSSLQPAERAKIADVLESRTFNAGEDVIREGEAGDEFFLIEAGSATALKTIDGKPTAAKDLRQGDYFGELALLNRQTRAATIRAAEKLVVAALGEQAFTRLLGPVKEIMARSAGERYGFAVGR</sequence>
<dbReference type="GO" id="GO:0004862">
    <property type="term" value="F:cAMP-dependent protein kinase inhibitor activity"/>
    <property type="evidence" value="ECO:0007669"/>
    <property type="project" value="TreeGrafter"/>
</dbReference>
<dbReference type="InterPro" id="IPR014710">
    <property type="entry name" value="RmlC-like_jellyroll"/>
</dbReference>
<comment type="caution">
    <text evidence="12">The sequence shown here is derived from an EMBL/GenBank/DDBJ whole genome shotgun (WGS) entry which is preliminary data.</text>
</comment>
<dbReference type="GO" id="GO:0034236">
    <property type="term" value="F:protein kinase A catalytic subunit binding"/>
    <property type="evidence" value="ECO:0007669"/>
    <property type="project" value="TreeGrafter"/>
</dbReference>
<comment type="similarity">
    <text evidence="1 8">Belongs to the cAMP-dependent kinase regulatory chain family.</text>
</comment>
<evidence type="ECO:0000256" key="6">
    <source>
        <dbReference type="ARBA" id="ARBA00022741"/>
    </source>
</evidence>
<dbReference type="InterPro" id="IPR012198">
    <property type="entry name" value="cAMP_dep_PK_reg_su"/>
</dbReference>
<dbReference type="SUPFAM" id="SSF47391">
    <property type="entry name" value="Dimerization-anchoring domain of cAMP-dependent PK regulatory subunit"/>
    <property type="match status" value="1"/>
</dbReference>
<dbReference type="OrthoDB" id="417078at2759"/>
<proteinExistence type="inferred from homology"/>
<feature type="compositionally biased region" description="Polar residues" evidence="10">
    <location>
        <begin position="45"/>
        <end position="54"/>
    </location>
</feature>
<dbReference type="Pfam" id="PF02197">
    <property type="entry name" value="RIIa"/>
    <property type="match status" value="1"/>
</dbReference>
<dbReference type="GO" id="GO:0005829">
    <property type="term" value="C:cytosol"/>
    <property type="evidence" value="ECO:0007669"/>
    <property type="project" value="TreeGrafter"/>
</dbReference>
<dbReference type="PANTHER" id="PTHR11635:SF152">
    <property type="entry name" value="CAMP-DEPENDENT PROTEIN KINASE TYPE I REGULATORY SUBUNIT-RELATED"/>
    <property type="match status" value="1"/>
</dbReference>
<dbReference type="HOGENOM" id="CLU_018310_0_1_1"/>
<dbReference type="GO" id="GO:0005634">
    <property type="term" value="C:nucleus"/>
    <property type="evidence" value="ECO:0007669"/>
    <property type="project" value="TreeGrafter"/>
</dbReference>
<keyword evidence="7 8" id="KW-0114">cAMP</keyword>
<dbReference type="InterPro" id="IPR000595">
    <property type="entry name" value="cNMP-bd_dom"/>
</dbReference>
<keyword evidence="4 8" id="KW-0116">cAMP-binding</keyword>
<feature type="compositionally biased region" description="Polar residues" evidence="10">
    <location>
        <begin position="127"/>
        <end position="148"/>
    </location>
</feature>
<dbReference type="InterPro" id="IPR050503">
    <property type="entry name" value="cAMP-dep_PK_reg_su-like"/>
</dbReference>
<gene>
    <name evidence="12" type="ORF">A1Q1_04216</name>
</gene>
<reference evidence="12 13" key="1">
    <citation type="journal article" date="2012" name="Eukaryot. Cell">
        <title>Draft genome sequence of CBS 2479, the standard type strain of Trichosporon asahii.</title>
        <authorList>
            <person name="Yang R.Y."/>
            <person name="Li H.T."/>
            <person name="Zhu H."/>
            <person name="Zhou G.P."/>
            <person name="Wang M."/>
            <person name="Wang L."/>
        </authorList>
    </citation>
    <scope>NUCLEOTIDE SEQUENCE [LARGE SCALE GENOMIC DNA]</scope>
    <source>
        <strain evidence="13">ATCC 90039 / CBS 2479 / JCM 2466 / KCTC 7840 / NCYC 2677 / UAMH 7654</strain>
    </source>
</reference>
<dbReference type="CDD" id="cd00038">
    <property type="entry name" value="CAP_ED"/>
    <property type="match status" value="2"/>
</dbReference>
<organism evidence="12 13">
    <name type="scientific">Trichosporon asahii var. asahii (strain ATCC 90039 / CBS 2479 / JCM 2466 / KCTC 7840 / NBRC 103889/ NCYC 2677 / UAMH 7654)</name>
    <name type="common">Yeast</name>
    <dbReference type="NCBI Taxonomy" id="1186058"/>
    <lineage>
        <taxon>Eukaryota</taxon>
        <taxon>Fungi</taxon>
        <taxon>Dikarya</taxon>
        <taxon>Basidiomycota</taxon>
        <taxon>Agaricomycotina</taxon>
        <taxon>Tremellomycetes</taxon>
        <taxon>Trichosporonales</taxon>
        <taxon>Trichosporonaceae</taxon>
        <taxon>Trichosporon</taxon>
    </lineage>
</organism>